<name>A0AAU8NH47_9BACL</name>
<reference evidence="1" key="1">
    <citation type="submission" date="2024-05" db="EMBL/GenBank/DDBJ databases">
        <title>Draft genome assemblies of 36 bacteria isolated from hibernating arctic ground squirrels.</title>
        <authorList>
            <person name="McKee H."/>
            <person name="Mullen L."/>
            <person name="Drown D.M."/>
            <person name="Duddleston K.N."/>
        </authorList>
    </citation>
    <scope>NUCLEOTIDE SEQUENCE</scope>
    <source>
        <strain evidence="1">AN1007</strain>
    </source>
</reference>
<accession>A0AAU8NH47</accession>
<gene>
    <name evidence="1" type="ORF">ABXS70_09175</name>
</gene>
<organism evidence="1">
    <name type="scientific">Paenibacillus sp. AN1007</name>
    <dbReference type="NCBI Taxonomy" id="3151385"/>
    <lineage>
        <taxon>Bacteria</taxon>
        <taxon>Bacillati</taxon>
        <taxon>Bacillota</taxon>
        <taxon>Bacilli</taxon>
        <taxon>Bacillales</taxon>
        <taxon>Paenibacillaceae</taxon>
        <taxon>Paenibacillus</taxon>
    </lineage>
</organism>
<dbReference type="RefSeq" id="WP_366295396.1">
    <property type="nucleotide sequence ID" value="NZ_CP159992.1"/>
</dbReference>
<evidence type="ECO:0000313" key="1">
    <source>
        <dbReference type="EMBL" id="XCP96853.1"/>
    </source>
</evidence>
<dbReference type="AlphaFoldDB" id="A0AAU8NH47"/>
<sequence length="60" mass="7179">MKRSSIQRTTKSLLNIRDRIRFDLLGSQYEINELKSTSWYKSKLNKSGRDQLKSYIHAKF</sequence>
<dbReference type="EMBL" id="CP159992">
    <property type="protein sequence ID" value="XCP96853.1"/>
    <property type="molecule type" value="Genomic_DNA"/>
</dbReference>
<proteinExistence type="predicted"/>
<protein>
    <submittedName>
        <fullName evidence="1">Uncharacterized protein</fullName>
    </submittedName>
</protein>